<keyword evidence="2" id="KW-1185">Reference proteome</keyword>
<name>A0AAU9NPJ1_9ASTR</name>
<dbReference type="Proteomes" id="UP001157418">
    <property type="component" value="Unassembled WGS sequence"/>
</dbReference>
<dbReference type="EMBL" id="CAKMRJ010005199">
    <property type="protein sequence ID" value="CAH1439693.1"/>
    <property type="molecule type" value="Genomic_DNA"/>
</dbReference>
<comment type="caution">
    <text evidence="1">The sequence shown here is derived from an EMBL/GenBank/DDBJ whole genome shotgun (WGS) entry which is preliminary data.</text>
</comment>
<protein>
    <submittedName>
        <fullName evidence="1">Uncharacterized protein</fullName>
    </submittedName>
</protein>
<accession>A0AAU9NPJ1</accession>
<organism evidence="1 2">
    <name type="scientific">Lactuca virosa</name>
    <dbReference type="NCBI Taxonomy" id="75947"/>
    <lineage>
        <taxon>Eukaryota</taxon>
        <taxon>Viridiplantae</taxon>
        <taxon>Streptophyta</taxon>
        <taxon>Embryophyta</taxon>
        <taxon>Tracheophyta</taxon>
        <taxon>Spermatophyta</taxon>
        <taxon>Magnoliopsida</taxon>
        <taxon>eudicotyledons</taxon>
        <taxon>Gunneridae</taxon>
        <taxon>Pentapetalae</taxon>
        <taxon>asterids</taxon>
        <taxon>campanulids</taxon>
        <taxon>Asterales</taxon>
        <taxon>Asteraceae</taxon>
        <taxon>Cichorioideae</taxon>
        <taxon>Cichorieae</taxon>
        <taxon>Lactucinae</taxon>
        <taxon>Lactuca</taxon>
    </lineage>
</organism>
<evidence type="ECO:0000313" key="2">
    <source>
        <dbReference type="Proteomes" id="UP001157418"/>
    </source>
</evidence>
<proteinExistence type="predicted"/>
<gene>
    <name evidence="1" type="ORF">LVIROSA_LOCUS25873</name>
</gene>
<evidence type="ECO:0000313" key="1">
    <source>
        <dbReference type="EMBL" id="CAH1439693.1"/>
    </source>
</evidence>
<sequence length="75" mass="8719">MPASFLPITLLSSSTICKSPAPSPLSLPLTTHHRNSNYISTRSNHDTHRRFHLHYLHQNYRKPQTYIVWGFYGLI</sequence>
<dbReference type="AlphaFoldDB" id="A0AAU9NPJ1"/>
<reference evidence="1 2" key="1">
    <citation type="submission" date="2022-01" db="EMBL/GenBank/DDBJ databases">
        <authorList>
            <person name="Xiong W."/>
            <person name="Schranz E."/>
        </authorList>
    </citation>
    <scope>NUCLEOTIDE SEQUENCE [LARGE SCALE GENOMIC DNA]</scope>
</reference>